<organism evidence="9 10">
    <name type="scientific">Orchesella dallaii</name>
    <dbReference type="NCBI Taxonomy" id="48710"/>
    <lineage>
        <taxon>Eukaryota</taxon>
        <taxon>Metazoa</taxon>
        <taxon>Ecdysozoa</taxon>
        <taxon>Arthropoda</taxon>
        <taxon>Hexapoda</taxon>
        <taxon>Collembola</taxon>
        <taxon>Entomobryomorpha</taxon>
        <taxon>Entomobryoidea</taxon>
        <taxon>Orchesellidae</taxon>
        <taxon>Orchesellinae</taxon>
        <taxon>Orchesella</taxon>
    </lineage>
</organism>
<dbReference type="Proteomes" id="UP001642540">
    <property type="component" value="Unassembled WGS sequence"/>
</dbReference>
<keyword evidence="1" id="KW-0479">Metal-binding</keyword>
<evidence type="ECO:0000256" key="6">
    <source>
        <dbReference type="SAM" id="Coils"/>
    </source>
</evidence>
<gene>
    <name evidence="9" type="ORF">ODALV1_LOCUS25870</name>
</gene>
<name>A0ABP1RT67_9HEXA</name>
<dbReference type="PANTHER" id="PTHR24379:SF121">
    <property type="entry name" value="C2H2-TYPE DOMAIN-CONTAINING PROTEIN"/>
    <property type="match status" value="1"/>
</dbReference>
<evidence type="ECO:0000313" key="9">
    <source>
        <dbReference type="EMBL" id="CAL8135195.1"/>
    </source>
</evidence>
<evidence type="ECO:0000256" key="2">
    <source>
        <dbReference type="ARBA" id="ARBA00022737"/>
    </source>
</evidence>
<dbReference type="PROSITE" id="PS50157">
    <property type="entry name" value="ZINC_FINGER_C2H2_2"/>
    <property type="match status" value="2"/>
</dbReference>
<accession>A0ABP1RT67</accession>
<protein>
    <recommendedName>
        <fullName evidence="8">C2H2-type domain-containing protein</fullName>
    </recommendedName>
</protein>
<evidence type="ECO:0000256" key="1">
    <source>
        <dbReference type="ARBA" id="ARBA00022723"/>
    </source>
</evidence>
<comment type="caution">
    <text evidence="9">The sequence shown here is derived from an EMBL/GenBank/DDBJ whole genome shotgun (WGS) entry which is preliminary data.</text>
</comment>
<evidence type="ECO:0000259" key="8">
    <source>
        <dbReference type="PROSITE" id="PS50157"/>
    </source>
</evidence>
<evidence type="ECO:0000256" key="3">
    <source>
        <dbReference type="ARBA" id="ARBA00022771"/>
    </source>
</evidence>
<feature type="region of interest" description="Disordered" evidence="7">
    <location>
        <begin position="23"/>
        <end position="63"/>
    </location>
</feature>
<feature type="domain" description="C2H2-type" evidence="8">
    <location>
        <begin position="518"/>
        <end position="546"/>
    </location>
</feature>
<keyword evidence="3 5" id="KW-0863">Zinc-finger</keyword>
<feature type="compositionally biased region" description="Low complexity" evidence="7">
    <location>
        <begin position="28"/>
        <end position="44"/>
    </location>
</feature>
<evidence type="ECO:0000256" key="4">
    <source>
        <dbReference type="ARBA" id="ARBA00022833"/>
    </source>
</evidence>
<keyword evidence="10" id="KW-1185">Reference proteome</keyword>
<dbReference type="InterPro" id="IPR036236">
    <property type="entry name" value="Znf_C2H2_sf"/>
</dbReference>
<feature type="compositionally biased region" description="Basic and acidic residues" evidence="7">
    <location>
        <begin position="431"/>
        <end position="443"/>
    </location>
</feature>
<dbReference type="SUPFAM" id="SSF57667">
    <property type="entry name" value="beta-beta-alpha zinc fingers"/>
    <property type="match status" value="1"/>
</dbReference>
<feature type="domain" description="C2H2-type" evidence="8">
    <location>
        <begin position="362"/>
        <end position="390"/>
    </location>
</feature>
<keyword evidence="6" id="KW-0175">Coiled coil</keyword>
<dbReference type="SMART" id="SM00355">
    <property type="entry name" value="ZnF_C2H2"/>
    <property type="match status" value="3"/>
</dbReference>
<evidence type="ECO:0000256" key="5">
    <source>
        <dbReference type="PROSITE-ProRule" id="PRU00042"/>
    </source>
</evidence>
<evidence type="ECO:0000256" key="7">
    <source>
        <dbReference type="SAM" id="MobiDB-lite"/>
    </source>
</evidence>
<feature type="coiled-coil region" evidence="6">
    <location>
        <begin position="196"/>
        <end position="294"/>
    </location>
</feature>
<dbReference type="PROSITE" id="PS00028">
    <property type="entry name" value="ZINC_FINGER_C2H2_1"/>
    <property type="match status" value="3"/>
</dbReference>
<keyword evidence="4" id="KW-0862">Zinc</keyword>
<evidence type="ECO:0000313" key="10">
    <source>
        <dbReference type="Proteomes" id="UP001642540"/>
    </source>
</evidence>
<dbReference type="Gene3D" id="3.30.160.60">
    <property type="entry name" value="Classic Zinc Finger"/>
    <property type="match status" value="1"/>
</dbReference>
<keyword evidence="2" id="KW-0677">Repeat</keyword>
<dbReference type="PANTHER" id="PTHR24379">
    <property type="entry name" value="KRAB AND ZINC FINGER DOMAIN-CONTAINING"/>
    <property type="match status" value="1"/>
</dbReference>
<dbReference type="InterPro" id="IPR013087">
    <property type="entry name" value="Znf_C2H2_type"/>
</dbReference>
<proteinExistence type="predicted"/>
<dbReference type="EMBL" id="CAXLJM020000107">
    <property type="protein sequence ID" value="CAL8135195.1"/>
    <property type="molecule type" value="Genomic_DNA"/>
</dbReference>
<sequence>MDRLIPTRLKNFIDRKREELQQSVMMESVNAPSSSKYSSSTSIDNDNDGGGNLTGSAPSLPLPTGTGVDIKNFPLMDISPHLMQPASLPLSRQSDDDSFFNHVTKLQMSRIIYLEKEGKLLTVQLSNLEEAFQQREQKWKVEQEETKKMVMAELRLLLNGINEGADTDNRQKKELEKKEKEFLELKGKMMAAEMVLDKVLKENRKDEELVKDLQGEIRTLKERAEENELHLKNEVKVKIERIDELEKEVVTLKMEVESAQHKNKRKFAEIRRILDDDECEVEEGEKKKAEATSDGGGAKGVETETAMILFKNKSYATRAKRTHLLKKKESKIGAGAEEVGVNNLQLVPYVNPSARPRPLPRLKCDECPKTFYYQRALQAHKKKFHLEESEECGRCEKTDNMDVFKSSRKLRSRDKKTNTDDDDSKSSNIGGKREKLMKSDKTELPVGGTGCELIPIGLVNSTKSKDLNFSSRGSRARRRWIPLNKFKCRRCPLRFYRFSSWRYHMEKFHSATIRGGAVGCSPCGQFFHTRHQFNKHRSEFHTLRKKVTRKVRRVEEVPSTFTPD</sequence>
<reference evidence="9 10" key="1">
    <citation type="submission" date="2024-08" db="EMBL/GenBank/DDBJ databases">
        <authorList>
            <person name="Cucini C."/>
            <person name="Frati F."/>
        </authorList>
    </citation>
    <scope>NUCLEOTIDE SEQUENCE [LARGE SCALE GENOMIC DNA]</scope>
</reference>
<feature type="region of interest" description="Disordered" evidence="7">
    <location>
        <begin position="406"/>
        <end position="443"/>
    </location>
</feature>